<name>A0A5D8Q8H5_9THEO</name>
<dbReference type="PANTHER" id="PTHR30514">
    <property type="entry name" value="GLUCOKINASE"/>
    <property type="match status" value="1"/>
</dbReference>
<evidence type="ECO:0000256" key="2">
    <source>
        <dbReference type="ARBA" id="ARBA00023125"/>
    </source>
</evidence>
<dbReference type="GO" id="GO:0003677">
    <property type="term" value="F:DNA binding"/>
    <property type="evidence" value="ECO:0007669"/>
    <property type="project" value="UniProtKB-KW"/>
</dbReference>
<accession>A0A5D8Q8H5</accession>
<sequence length="285" mass="32246">MEKDIINKIQDNYQKLSKSQKLIAEYILNHYDKAAFLTAAKLGSTVNVSESTVVRFANVLGYEGYPELQKALQELIKNKLTTVQRLELADDYHNGENIVKAVLKSDMEDIRDTMNELNFNDFEEVIDMIYSAKKIYIIGLRSSTALAEYLGFYLNLILDNVIVIKLGISDIFEQIIKISVEDVIIGIGFPRYSKKTIDALMYAKEKKAKIIAITDSLISPLAPLSDKILIAKSDMDSFVDSLVAPMSLINALIVALGLREKEKITTTFKNLENLWQKYEVYANKP</sequence>
<dbReference type="InterPro" id="IPR046348">
    <property type="entry name" value="SIS_dom_sf"/>
</dbReference>
<dbReference type="SUPFAM" id="SSF53697">
    <property type="entry name" value="SIS domain"/>
    <property type="match status" value="1"/>
</dbReference>
<dbReference type="InterPro" id="IPR001347">
    <property type="entry name" value="SIS_dom"/>
</dbReference>
<dbReference type="Pfam" id="PF01380">
    <property type="entry name" value="SIS"/>
    <property type="match status" value="1"/>
</dbReference>
<dbReference type="SUPFAM" id="SSF46689">
    <property type="entry name" value="Homeodomain-like"/>
    <property type="match status" value="1"/>
</dbReference>
<keyword evidence="2" id="KW-0238">DNA-binding</keyword>
<evidence type="ECO:0000256" key="1">
    <source>
        <dbReference type="ARBA" id="ARBA00023015"/>
    </source>
</evidence>
<dbReference type="Gene3D" id="1.10.10.10">
    <property type="entry name" value="Winged helix-like DNA-binding domain superfamily/Winged helix DNA-binding domain"/>
    <property type="match status" value="1"/>
</dbReference>
<comment type="caution">
    <text evidence="6">The sequence shown here is derived from an EMBL/GenBank/DDBJ whole genome shotgun (WGS) entry which is preliminary data.</text>
</comment>
<proteinExistence type="predicted"/>
<dbReference type="Pfam" id="PF01418">
    <property type="entry name" value="HTH_6"/>
    <property type="match status" value="1"/>
</dbReference>
<feature type="domain" description="HTH rpiR-type" evidence="4">
    <location>
        <begin position="3"/>
        <end position="79"/>
    </location>
</feature>
<dbReference type="InterPro" id="IPR047640">
    <property type="entry name" value="RpiR-like"/>
</dbReference>
<dbReference type="PROSITE" id="PS51071">
    <property type="entry name" value="HTH_RPIR"/>
    <property type="match status" value="1"/>
</dbReference>
<reference evidence="6 7" key="1">
    <citation type="submission" date="2019-08" db="EMBL/GenBank/DDBJ databases">
        <title>Calorimonas adulescens gen. nov., sp. nov., an anaerobic thermophilic bacterium from Sakhalin hot spring.</title>
        <authorList>
            <person name="Khomyakova M.A."/>
            <person name="Merkel A.Y."/>
            <person name="Novikov A."/>
            <person name="Bonch-Osmolovskaya E.A."/>
            <person name="Slobodkin A.I."/>
        </authorList>
    </citation>
    <scope>NUCLEOTIDE SEQUENCE [LARGE SCALE GENOMIC DNA]</scope>
    <source>
        <strain evidence="6 7">A05MB</strain>
    </source>
</reference>
<dbReference type="Gene3D" id="3.40.50.10490">
    <property type="entry name" value="Glucose-6-phosphate isomerase like protein, domain 1"/>
    <property type="match status" value="1"/>
</dbReference>
<dbReference type="PROSITE" id="PS51464">
    <property type="entry name" value="SIS"/>
    <property type="match status" value="1"/>
</dbReference>
<dbReference type="GO" id="GO:0097367">
    <property type="term" value="F:carbohydrate derivative binding"/>
    <property type="evidence" value="ECO:0007669"/>
    <property type="project" value="InterPro"/>
</dbReference>
<dbReference type="EMBL" id="VTPS01000023">
    <property type="protein sequence ID" value="TZE80811.1"/>
    <property type="molecule type" value="Genomic_DNA"/>
</dbReference>
<dbReference type="GO" id="GO:0003700">
    <property type="term" value="F:DNA-binding transcription factor activity"/>
    <property type="evidence" value="ECO:0007669"/>
    <property type="project" value="InterPro"/>
</dbReference>
<evidence type="ECO:0000256" key="3">
    <source>
        <dbReference type="ARBA" id="ARBA00023163"/>
    </source>
</evidence>
<dbReference type="Proteomes" id="UP000322976">
    <property type="component" value="Unassembled WGS sequence"/>
</dbReference>
<keyword evidence="3" id="KW-0804">Transcription</keyword>
<dbReference type="InterPro" id="IPR036388">
    <property type="entry name" value="WH-like_DNA-bd_sf"/>
</dbReference>
<dbReference type="InterPro" id="IPR000281">
    <property type="entry name" value="HTH_RpiR"/>
</dbReference>
<feature type="domain" description="SIS" evidence="5">
    <location>
        <begin position="125"/>
        <end position="263"/>
    </location>
</feature>
<evidence type="ECO:0000313" key="7">
    <source>
        <dbReference type="Proteomes" id="UP000322976"/>
    </source>
</evidence>
<dbReference type="PANTHER" id="PTHR30514:SF18">
    <property type="entry name" value="RPIR-FAMILY TRANSCRIPTIONAL REGULATOR"/>
    <property type="match status" value="1"/>
</dbReference>
<protein>
    <submittedName>
        <fullName evidence="6">MurR/RpiR family transcriptional regulator</fullName>
    </submittedName>
</protein>
<gene>
    <name evidence="6" type="ORF">FWJ32_11940</name>
</gene>
<dbReference type="GO" id="GO:1901135">
    <property type="term" value="P:carbohydrate derivative metabolic process"/>
    <property type="evidence" value="ECO:0007669"/>
    <property type="project" value="InterPro"/>
</dbReference>
<keyword evidence="1" id="KW-0805">Transcription regulation</keyword>
<evidence type="ECO:0000313" key="6">
    <source>
        <dbReference type="EMBL" id="TZE80811.1"/>
    </source>
</evidence>
<dbReference type="InterPro" id="IPR009057">
    <property type="entry name" value="Homeodomain-like_sf"/>
</dbReference>
<dbReference type="InterPro" id="IPR035472">
    <property type="entry name" value="RpiR-like_SIS"/>
</dbReference>
<evidence type="ECO:0000259" key="4">
    <source>
        <dbReference type="PROSITE" id="PS51071"/>
    </source>
</evidence>
<dbReference type="RefSeq" id="WP_149546191.1">
    <property type="nucleotide sequence ID" value="NZ_VTPS01000023.1"/>
</dbReference>
<dbReference type="CDD" id="cd05013">
    <property type="entry name" value="SIS_RpiR"/>
    <property type="match status" value="1"/>
</dbReference>
<organism evidence="6 7">
    <name type="scientific">Calorimonas adulescens</name>
    <dbReference type="NCBI Taxonomy" id="2606906"/>
    <lineage>
        <taxon>Bacteria</taxon>
        <taxon>Bacillati</taxon>
        <taxon>Bacillota</taxon>
        <taxon>Clostridia</taxon>
        <taxon>Thermoanaerobacterales</taxon>
        <taxon>Thermoanaerobacteraceae</taxon>
        <taxon>Calorimonas</taxon>
    </lineage>
</organism>
<keyword evidence="7" id="KW-1185">Reference proteome</keyword>
<evidence type="ECO:0000259" key="5">
    <source>
        <dbReference type="PROSITE" id="PS51464"/>
    </source>
</evidence>
<dbReference type="AlphaFoldDB" id="A0A5D8Q8H5"/>